<keyword evidence="1 3" id="KW-0328">Glycosyltransferase</keyword>
<comment type="similarity">
    <text evidence="3">Belongs to the glycosyltransferase 8 family.</text>
</comment>
<comment type="pathway">
    <text evidence="3">Glycan metabolism; pectin biosynthesis.</text>
</comment>
<feature type="region of interest" description="Disordered" evidence="4">
    <location>
        <begin position="93"/>
        <end position="135"/>
    </location>
</feature>
<keyword evidence="3" id="KW-0333">Golgi apparatus</keyword>
<evidence type="ECO:0000256" key="1">
    <source>
        <dbReference type="ARBA" id="ARBA00022676"/>
    </source>
</evidence>
<feature type="compositionally biased region" description="Polar residues" evidence="4">
    <location>
        <begin position="94"/>
        <end position="121"/>
    </location>
</feature>
<evidence type="ECO:0000256" key="2">
    <source>
        <dbReference type="ARBA" id="ARBA00022679"/>
    </source>
</evidence>
<dbReference type="InterPro" id="IPR029993">
    <property type="entry name" value="GAUT"/>
</dbReference>
<accession>A0ABU6QHX2</accession>
<dbReference type="InterPro" id="IPR002495">
    <property type="entry name" value="Glyco_trans_8"/>
</dbReference>
<proteinExistence type="inferred from homology"/>
<dbReference type="EC" id="2.4.1.-" evidence="3"/>
<sequence length="135" mass="15345">MWKLETLSPALIAFKGHVQPIDLSWHMLDLGYQNNTDVENVKRDAVIHYNEEDPEEGPSEKEMHAIPRAMDMDADKDYLQYLEELRCHPEYSPIHSSQAFAQNPSDDTRSPSSDAHSQPNFDLSGVWPPLVGPSQ</sequence>
<keyword evidence="2" id="KW-0808">Transferase</keyword>
<evidence type="ECO:0000313" key="6">
    <source>
        <dbReference type="Proteomes" id="UP001341840"/>
    </source>
</evidence>
<organism evidence="5 6">
    <name type="scientific">Stylosanthes scabra</name>
    <dbReference type="NCBI Taxonomy" id="79078"/>
    <lineage>
        <taxon>Eukaryota</taxon>
        <taxon>Viridiplantae</taxon>
        <taxon>Streptophyta</taxon>
        <taxon>Embryophyta</taxon>
        <taxon>Tracheophyta</taxon>
        <taxon>Spermatophyta</taxon>
        <taxon>Magnoliopsida</taxon>
        <taxon>eudicotyledons</taxon>
        <taxon>Gunneridae</taxon>
        <taxon>Pentapetalae</taxon>
        <taxon>rosids</taxon>
        <taxon>fabids</taxon>
        <taxon>Fabales</taxon>
        <taxon>Fabaceae</taxon>
        <taxon>Papilionoideae</taxon>
        <taxon>50 kb inversion clade</taxon>
        <taxon>dalbergioids sensu lato</taxon>
        <taxon>Dalbergieae</taxon>
        <taxon>Pterocarpus clade</taxon>
        <taxon>Stylosanthes</taxon>
    </lineage>
</organism>
<comment type="subcellular location">
    <subcellularLocation>
        <location evidence="3">Golgi apparatus membrane</location>
        <topology evidence="3">Single-pass type II membrane protein</topology>
    </subcellularLocation>
</comment>
<evidence type="ECO:0000256" key="4">
    <source>
        <dbReference type="SAM" id="MobiDB-lite"/>
    </source>
</evidence>
<gene>
    <name evidence="5" type="ORF">PIB30_049230</name>
</gene>
<dbReference type="EMBL" id="JASCZI010000329">
    <property type="protein sequence ID" value="MED6111086.1"/>
    <property type="molecule type" value="Genomic_DNA"/>
</dbReference>
<dbReference type="PANTHER" id="PTHR32116:SF27">
    <property type="entry name" value="GALACTURONOSYLTRANSFERASE 13-RELATED"/>
    <property type="match status" value="1"/>
</dbReference>
<dbReference type="Pfam" id="PF01501">
    <property type="entry name" value="Glyco_transf_8"/>
    <property type="match status" value="1"/>
</dbReference>
<evidence type="ECO:0000256" key="3">
    <source>
        <dbReference type="RuleBase" id="RU362027"/>
    </source>
</evidence>
<dbReference type="Proteomes" id="UP001341840">
    <property type="component" value="Unassembled WGS sequence"/>
</dbReference>
<protein>
    <recommendedName>
        <fullName evidence="3">Hexosyltransferase</fullName>
        <ecNumber evidence="3">2.4.1.-</ecNumber>
    </recommendedName>
</protein>
<comment type="caution">
    <text evidence="5">The sequence shown here is derived from an EMBL/GenBank/DDBJ whole genome shotgun (WGS) entry which is preliminary data.</text>
</comment>
<evidence type="ECO:0000313" key="5">
    <source>
        <dbReference type="EMBL" id="MED6111086.1"/>
    </source>
</evidence>
<keyword evidence="3" id="KW-0961">Cell wall biogenesis/degradation</keyword>
<reference evidence="5 6" key="1">
    <citation type="journal article" date="2023" name="Plants (Basel)">
        <title>Bridging the Gap: Combining Genomics and Transcriptomics Approaches to Understand Stylosanthes scabra, an Orphan Legume from the Brazilian Caatinga.</title>
        <authorList>
            <person name="Ferreira-Neto J.R.C."/>
            <person name="da Silva M.D."/>
            <person name="Binneck E."/>
            <person name="de Melo N.F."/>
            <person name="da Silva R.H."/>
            <person name="de Melo A.L.T.M."/>
            <person name="Pandolfi V."/>
            <person name="Bustamante F.O."/>
            <person name="Brasileiro-Vidal A.C."/>
            <person name="Benko-Iseppon A.M."/>
        </authorList>
    </citation>
    <scope>NUCLEOTIDE SEQUENCE [LARGE SCALE GENOMIC DNA]</scope>
    <source>
        <tissue evidence="5">Leaves</tissue>
    </source>
</reference>
<dbReference type="PANTHER" id="PTHR32116">
    <property type="entry name" value="GALACTURONOSYLTRANSFERASE 4-RELATED"/>
    <property type="match status" value="1"/>
</dbReference>
<name>A0ABU6QHX2_9FABA</name>
<keyword evidence="6" id="KW-1185">Reference proteome</keyword>